<protein>
    <recommendedName>
        <fullName evidence="2">Transposase DDE domain-containing protein</fullName>
    </recommendedName>
</protein>
<evidence type="ECO:0008006" key="2">
    <source>
        <dbReference type="Google" id="ProtNLM"/>
    </source>
</evidence>
<name>A0A0F9EZ82_9ZZZZ</name>
<accession>A0A0F9EZ82</accession>
<feature type="non-terminal residue" evidence="1">
    <location>
        <position position="1"/>
    </location>
</feature>
<proteinExistence type="predicted"/>
<sequence>VMGGEGGVFTTLLGYLEKAIKSFPDRRRGNNCHYTIRDAALSAFSVFHIQFPSFLSHQKMMQESKGNNNARTLFGVHEIPTDTHIRNLLDPVLPECCFPLFTYVHTLLSERGTFEAEYRTVLDTYLIALDGTWFHSSEQIHCDECSVKEHRDGRRTYFHSAITPVFVRAGTNRVIAAEPEFIGPQDGKTKQDCEINAAKRWIAGFGGKYAEMGVTLLGDDLYSRQPFCEDACAAGFHYLLTTEVLANRQVREEQKSIL</sequence>
<reference evidence="1" key="1">
    <citation type="journal article" date="2015" name="Nature">
        <title>Complex archaea that bridge the gap between prokaryotes and eukaryotes.</title>
        <authorList>
            <person name="Spang A."/>
            <person name="Saw J.H."/>
            <person name="Jorgensen S.L."/>
            <person name="Zaremba-Niedzwiedzka K."/>
            <person name="Martijn J."/>
            <person name="Lind A.E."/>
            <person name="van Eijk R."/>
            <person name="Schleper C."/>
            <person name="Guy L."/>
            <person name="Ettema T.J."/>
        </authorList>
    </citation>
    <scope>NUCLEOTIDE SEQUENCE</scope>
</reference>
<gene>
    <name evidence="1" type="ORF">LCGC14_2014980</name>
</gene>
<organism evidence="1">
    <name type="scientific">marine sediment metagenome</name>
    <dbReference type="NCBI Taxonomy" id="412755"/>
    <lineage>
        <taxon>unclassified sequences</taxon>
        <taxon>metagenomes</taxon>
        <taxon>ecological metagenomes</taxon>
    </lineage>
</organism>
<evidence type="ECO:0000313" key="1">
    <source>
        <dbReference type="EMBL" id="KKL79423.1"/>
    </source>
</evidence>
<dbReference type="AlphaFoldDB" id="A0A0F9EZ82"/>
<dbReference type="EMBL" id="LAZR01023176">
    <property type="protein sequence ID" value="KKL79423.1"/>
    <property type="molecule type" value="Genomic_DNA"/>
</dbReference>
<comment type="caution">
    <text evidence="1">The sequence shown here is derived from an EMBL/GenBank/DDBJ whole genome shotgun (WGS) entry which is preliminary data.</text>
</comment>